<feature type="compositionally biased region" description="Acidic residues" evidence="1">
    <location>
        <begin position="729"/>
        <end position="738"/>
    </location>
</feature>
<reference evidence="2" key="1">
    <citation type="journal article" date="2020" name="Stud. Mycol.">
        <title>101 Dothideomycetes genomes: a test case for predicting lifestyles and emergence of pathogens.</title>
        <authorList>
            <person name="Haridas S."/>
            <person name="Albert R."/>
            <person name="Binder M."/>
            <person name="Bloem J."/>
            <person name="Labutti K."/>
            <person name="Salamov A."/>
            <person name="Andreopoulos B."/>
            <person name="Baker S."/>
            <person name="Barry K."/>
            <person name="Bills G."/>
            <person name="Bluhm B."/>
            <person name="Cannon C."/>
            <person name="Castanera R."/>
            <person name="Culley D."/>
            <person name="Daum C."/>
            <person name="Ezra D."/>
            <person name="Gonzalez J."/>
            <person name="Henrissat B."/>
            <person name="Kuo A."/>
            <person name="Liang C."/>
            <person name="Lipzen A."/>
            <person name="Lutzoni F."/>
            <person name="Magnuson J."/>
            <person name="Mondo S."/>
            <person name="Nolan M."/>
            <person name="Ohm R."/>
            <person name="Pangilinan J."/>
            <person name="Park H.-J."/>
            <person name="Ramirez L."/>
            <person name="Alfaro M."/>
            <person name="Sun H."/>
            <person name="Tritt A."/>
            <person name="Yoshinaga Y."/>
            <person name="Zwiers L.-H."/>
            <person name="Turgeon B."/>
            <person name="Goodwin S."/>
            <person name="Spatafora J."/>
            <person name="Crous P."/>
            <person name="Grigoriev I."/>
        </authorList>
    </citation>
    <scope>NUCLEOTIDE SEQUENCE</scope>
    <source>
        <strain evidence="2">CBS 107.79</strain>
    </source>
</reference>
<protein>
    <recommendedName>
        <fullName evidence="4">Myb-like domain-containing protein</fullName>
    </recommendedName>
</protein>
<feature type="compositionally biased region" description="Acidic residues" evidence="1">
    <location>
        <begin position="547"/>
        <end position="564"/>
    </location>
</feature>
<feature type="compositionally biased region" description="Basic and acidic residues" evidence="1">
    <location>
        <begin position="661"/>
        <end position="671"/>
    </location>
</feature>
<dbReference type="Proteomes" id="UP000800036">
    <property type="component" value="Unassembled WGS sequence"/>
</dbReference>
<feature type="region of interest" description="Disordered" evidence="1">
    <location>
        <begin position="471"/>
        <end position="493"/>
    </location>
</feature>
<dbReference type="AlphaFoldDB" id="A0A6A5UVR9"/>
<dbReference type="EMBL" id="ML976716">
    <property type="protein sequence ID" value="KAF1968798.1"/>
    <property type="molecule type" value="Genomic_DNA"/>
</dbReference>
<accession>A0A6A5UVR9</accession>
<dbReference type="OrthoDB" id="5398572at2759"/>
<sequence>MADRRGVRSSSRRITHAPQMPPKATTQQAGRTTRPRVTRSASRDIEEPVKPTRRSARQASVESVRSENEADGRATSMAKRKAQKEAIADLTVVEEGDTQVVEEDVPETQLQPTVEIAAPRRSLGGVSAMSGTTVISSFTFVEAESLNPRFVLRRLPKLHDEVLEFLNHLAPEGSRIPDLHDRIQEMRIAGSDFVADYNDFDHQLSMRLIHYRGESHQYIHLPAVHASLFGSNRDSAATETGIDLLLYQANLVIFAKDMINTDRDDKNMVGVLRALDVSFPELFLPALILGTNTTTSVTGDSALLQETFELALALRTQLAILYLQQGSADQTFNPHAALEEVFFHPNTENSDEWGPVRGWNTFALGGDDSPLPEAFAQKVKDQVEFIQQFLLFEQESQERGVSVNLEDLSAHFPWSAVMLRLLEWVRDRNIELEAAIQNQGGVSGIVERVQAEREYPTAVAEADLPVQRTLPRKSRTSFGGDRRRSSRKFDPNAPVDEEVLTKIKALESRPSAHSLEDVSQQEPFVERAGVGLEGSHQQVSQLAGVEAEAEPVEDGLMEEPLPQDEEPRPEQEDVYDQIIEAAEGNVEEINMTAPTQHVPDSSRPTQLPESSRPTQTLELLRPTQVLESTRPPRAPESSRPTQIPSSSRPPQSTNDFVNLLKETRATDKENRAMSLFERQANAQRVEFGDGFDDSQPTPGPSTRQPATGPSRKGKEPQHPSPKKRKIVEISDDDDDDAFDTAYRSTNIERQRGKAPKRVRMDRSSSAAPTSHQPQRQADRYAGFRDIDDFSLPETEEPSESSEPELTEDAPPRSTYNDQVRLARAHTALRADRRPRRVKRPWTAAEENALVDYMADYPRMYARILAIDKEGDAIFFDKEDGELVERRTQVDLKDKARVMAKNMIKSSAGLRPGFQGVITPAMETQLRNEGWTW</sequence>
<keyword evidence="3" id="KW-1185">Reference proteome</keyword>
<name>A0A6A5UVR9_9PLEO</name>
<feature type="region of interest" description="Disordered" evidence="1">
    <location>
        <begin position="1"/>
        <end position="81"/>
    </location>
</feature>
<feature type="compositionally biased region" description="Polar residues" evidence="1">
    <location>
        <begin position="694"/>
        <end position="707"/>
    </location>
</feature>
<feature type="compositionally biased region" description="Polar residues" evidence="1">
    <location>
        <begin position="638"/>
        <end position="656"/>
    </location>
</feature>
<feature type="compositionally biased region" description="Basic and acidic residues" evidence="1">
    <location>
        <begin position="41"/>
        <end position="50"/>
    </location>
</feature>
<proteinExistence type="predicted"/>
<feature type="compositionally biased region" description="Polar residues" evidence="1">
    <location>
        <begin position="763"/>
        <end position="775"/>
    </location>
</feature>
<organism evidence="2 3">
    <name type="scientific">Bimuria novae-zelandiae CBS 107.79</name>
    <dbReference type="NCBI Taxonomy" id="1447943"/>
    <lineage>
        <taxon>Eukaryota</taxon>
        <taxon>Fungi</taxon>
        <taxon>Dikarya</taxon>
        <taxon>Ascomycota</taxon>
        <taxon>Pezizomycotina</taxon>
        <taxon>Dothideomycetes</taxon>
        <taxon>Pleosporomycetidae</taxon>
        <taxon>Pleosporales</taxon>
        <taxon>Massarineae</taxon>
        <taxon>Didymosphaeriaceae</taxon>
        <taxon>Bimuria</taxon>
    </lineage>
</organism>
<evidence type="ECO:0000313" key="2">
    <source>
        <dbReference type="EMBL" id="KAF1968798.1"/>
    </source>
</evidence>
<gene>
    <name evidence="2" type="ORF">BU23DRAFT_601942</name>
</gene>
<feature type="compositionally biased region" description="Basic and acidic residues" evidence="1">
    <location>
        <begin position="480"/>
        <end position="490"/>
    </location>
</feature>
<evidence type="ECO:0000256" key="1">
    <source>
        <dbReference type="SAM" id="MobiDB-lite"/>
    </source>
</evidence>
<feature type="region of interest" description="Disordered" evidence="1">
    <location>
        <begin position="532"/>
        <end position="818"/>
    </location>
</feature>
<evidence type="ECO:0000313" key="3">
    <source>
        <dbReference type="Proteomes" id="UP000800036"/>
    </source>
</evidence>
<dbReference type="Gene3D" id="1.10.10.60">
    <property type="entry name" value="Homeodomain-like"/>
    <property type="match status" value="1"/>
</dbReference>
<evidence type="ECO:0008006" key="4">
    <source>
        <dbReference type="Google" id="ProtNLM"/>
    </source>
</evidence>
<feature type="compositionally biased region" description="Polar residues" evidence="1">
    <location>
        <begin position="592"/>
        <end position="617"/>
    </location>
</feature>
<feature type="compositionally biased region" description="Basic and acidic residues" evidence="1">
    <location>
        <begin position="776"/>
        <end position="787"/>
    </location>
</feature>
<feature type="compositionally biased region" description="Acidic residues" evidence="1">
    <location>
        <begin position="788"/>
        <end position="807"/>
    </location>
</feature>